<dbReference type="Proteomes" id="UP000246050">
    <property type="component" value="Unassembled WGS sequence"/>
</dbReference>
<comment type="caution">
    <text evidence="1">The sequence shown here is derived from an EMBL/GenBank/DDBJ whole genome shotgun (WGS) entry which is preliminary data.</text>
</comment>
<proteinExistence type="predicted"/>
<dbReference type="EMBL" id="QGKS01000404">
    <property type="protein sequence ID" value="PWR09189.1"/>
    <property type="molecule type" value="Genomic_DNA"/>
</dbReference>
<name>A0A317D3A3_9ACTN</name>
<sequence>MLNRRADTALGAIAVSGGLPQQDDECAEAGLAGLAAGN</sequence>
<gene>
    <name evidence="1" type="ORF">DKT69_31360</name>
</gene>
<evidence type="ECO:0000313" key="1">
    <source>
        <dbReference type="EMBL" id="PWR09189.1"/>
    </source>
</evidence>
<dbReference type="InterPro" id="IPR038084">
    <property type="entry name" value="PduO/GlcC-like_sf"/>
</dbReference>
<protein>
    <submittedName>
        <fullName evidence="1">Uncharacterized protein</fullName>
    </submittedName>
</protein>
<evidence type="ECO:0000313" key="2">
    <source>
        <dbReference type="Proteomes" id="UP000246050"/>
    </source>
</evidence>
<organism evidence="1 2">
    <name type="scientific">Micromonospora sicca</name>
    <dbReference type="NCBI Taxonomy" id="2202420"/>
    <lineage>
        <taxon>Bacteria</taxon>
        <taxon>Bacillati</taxon>
        <taxon>Actinomycetota</taxon>
        <taxon>Actinomycetes</taxon>
        <taxon>Micromonosporales</taxon>
        <taxon>Micromonosporaceae</taxon>
        <taxon>Micromonospora</taxon>
    </lineage>
</organism>
<reference evidence="1 2" key="1">
    <citation type="submission" date="2018-05" db="EMBL/GenBank/DDBJ databases">
        <title>Micromonosporas from Atacama Desert.</title>
        <authorList>
            <person name="Carro L."/>
            <person name="Golinska P."/>
            <person name="Klenk H.-P."/>
            <person name="Goodfellow M."/>
        </authorList>
    </citation>
    <scope>NUCLEOTIDE SEQUENCE [LARGE SCALE GENOMIC DNA]</scope>
    <source>
        <strain evidence="1 2">4G51</strain>
    </source>
</reference>
<accession>A0A317D3A3</accession>
<dbReference type="Gene3D" id="3.30.450.150">
    <property type="entry name" value="Haem-degrading domain"/>
    <property type="match status" value="1"/>
</dbReference>
<dbReference type="AlphaFoldDB" id="A0A317D3A3"/>
<dbReference type="SUPFAM" id="SSF143744">
    <property type="entry name" value="GlcG-like"/>
    <property type="match status" value="1"/>
</dbReference>